<dbReference type="Gene3D" id="1.20.140.10">
    <property type="entry name" value="Butyryl-CoA Dehydrogenase, subunit A, domain 3"/>
    <property type="match status" value="1"/>
</dbReference>
<dbReference type="PROSITE" id="PS00073">
    <property type="entry name" value="ACYL_COA_DH_2"/>
    <property type="match status" value="1"/>
</dbReference>
<dbReference type="GO" id="GO:0005739">
    <property type="term" value="C:mitochondrion"/>
    <property type="evidence" value="ECO:0007669"/>
    <property type="project" value="TreeGrafter"/>
</dbReference>
<evidence type="ECO:0000313" key="14">
    <source>
        <dbReference type="EMBL" id="KAK0157004.1"/>
    </source>
</evidence>
<comment type="catalytic activity">
    <reaction evidence="12">
        <text>2-methylpropanoyl-CoA + oxidized [electron-transfer flavoprotein] + H(+) = 2-methylpropenoyl-CoA + reduced [electron-transfer flavoprotein]</text>
        <dbReference type="Rhea" id="RHEA:44180"/>
        <dbReference type="Rhea" id="RHEA-COMP:10685"/>
        <dbReference type="Rhea" id="RHEA-COMP:10686"/>
        <dbReference type="ChEBI" id="CHEBI:15378"/>
        <dbReference type="ChEBI" id="CHEBI:57338"/>
        <dbReference type="ChEBI" id="CHEBI:57692"/>
        <dbReference type="ChEBI" id="CHEBI:58307"/>
        <dbReference type="ChEBI" id="CHEBI:62500"/>
    </reaction>
    <physiologicalReaction direction="left-to-right" evidence="12">
        <dbReference type="Rhea" id="RHEA:44181"/>
    </physiologicalReaction>
</comment>
<comment type="catalytic activity">
    <reaction evidence="9">
        <text>butanoyl-CoA + oxidized [electron-transfer flavoprotein] + H(+) = (2E)-butenoyl-CoA + reduced [electron-transfer flavoprotein]</text>
        <dbReference type="Rhea" id="RHEA:24004"/>
        <dbReference type="Rhea" id="RHEA-COMP:10685"/>
        <dbReference type="Rhea" id="RHEA-COMP:10686"/>
        <dbReference type="ChEBI" id="CHEBI:15378"/>
        <dbReference type="ChEBI" id="CHEBI:57332"/>
        <dbReference type="ChEBI" id="CHEBI:57371"/>
        <dbReference type="ChEBI" id="CHEBI:57692"/>
        <dbReference type="ChEBI" id="CHEBI:58307"/>
    </reaction>
    <physiologicalReaction direction="left-to-right" evidence="9">
        <dbReference type="Rhea" id="RHEA:24005"/>
    </physiologicalReaction>
</comment>
<dbReference type="PANTHER" id="PTHR43884">
    <property type="entry name" value="ACYL-COA DEHYDROGENASE"/>
    <property type="match status" value="1"/>
</dbReference>
<comment type="caution">
    <text evidence="14">The sequence shown here is derived from an EMBL/GenBank/DDBJ whole genome shotgun (WGS) entry which is preliminary data.</text>
</comment>
<dbReference type="GO" id="GO:0003995">
    <property type="term" value="F:acyl-CoA dehydrogenase activity"/>
    <property type="evidence" value="ECO:0007669"/>
    <property type="project" value="InterPro"/>
</dbReference>
<evidence type="ECO:0000259" key="13">
    <source>
        <dbReference type="Pfam" id="PF00441"/>
    </source>
</evidence>
<sequence length="104" mass="11841">MQQFHIHSRENNLAIIFFHSSLCNIKLVKSKQDFVKEAAMAKLVASETALKVTAKCIDFMGGVGFTTEFPQEKYFRDCKIDTIYEGTSNMKLSTIAKHIRKAYS</sequence>
<reference evidence="14" key="2">
    <citation type="submission" date="2023-03" db="EMBL/GenBank/DDBJ databases">
        <authorList>
            <person name="Inwood S.N."/>
            <person name="Skelly J.G."/>
            <person name="Guhlin J."/>
            <person name="Harrop T.W.R."/>
            <person name="Goldson S.G."/>
            <person name="Dearden P.K."/>
        </authorList>
    </citation>
    <scope>NUCLEOTIDE SEQUENCE</scope>
    <source>
        <strain evidence="14">Irish</strain>
        <tissue evidence="14">Whole body</tissue>
    </source>
</reference>
<evidence type="ECO:0000256" key="9">
    <source>
        <dbReference type="ARBA" id="ARBA00049096"/>
    </source>
</evidence>
<evidence type="ECO:0000256" key="12">
    <source>
        <dbReference type="ARBA" id="ARBA00051903"/>
    </source>
</evidence>
<reference evidence="14" key="1">
    <citation type="journal article" date="2023" name="bioRxiv">
        <title>Scaffold-level genome assemblies of two parasitoid biocontrol wasps reveal the parthenogenesis mechanism and an associated novel virus.</title>
        <authorList>
            <person name="Inwood S."/>
            <person name="Skelly J."/>
            <person name="Guhlin J."/>
            <person name="Harrop T."/>
            <person name="Goldson S."/>
            <person name="Dearden P."/>
        </authorList>
    </citation>
    <scope>NUCLEOTIDE SEQUENCE</scope>
    <source>
        <strain evidence="14">Irish</strain>
        <tissue evidence="14">Whole body</tissue>
    </source>
</reference>
<accession>A0AA39EUA5</accession>
<dbReference type="EMBL" id="JAQQBS010001767">
    <property type="protein sequence ID" value="KAK0157004.1"/>
    <property type="molecule type" value="Genomic_DNA"/>
</dbReference>
<comment type="catalytic activity">
    <reaction evidence="8">
        <text>(2R)-2-methylbutanoyl-CoA + oxidized [electron-transfer flavoprotein] + H(+) = ethylacryloyl-CoA + reduced [electron-transfer flavoprotein]</text>
        <dbReference type="Rhea" id="RHEA:65296"/>
        <dbReference type="Rhea" id="RHEA-COMP:10685"/>
        <dbReference type="Rhea" id="RHEA-COMP:10686"/>
        <dbReference type="ChEBI" id="CHEBI:15378"/>
        <dbReference type="ChEBI" id="CHEBI:57692"/>
        <dbReference type="ChEBI" id="CHEBI:58307"/>
        <dbReference type="ChEBI" id="CHEBI:156439"/>
        <dbReference type="ChEBI" id="CHEBI:156440"/>
    </reaction>
    <physiologicalReaction direction="left-to-right" evidence="8">
        <dbReference type="Rhea" id="RHEA:65297"/>
    </physiologicalReaction>
</comment>
<dbReference type="InterPro" id="IPR006089">
    <property type="entry name" value="Acyl-CoA_DH_CS"/>
</dbReference>
<dbReference type="InterPro" id="IPR009075">
    <property type="entry name" value="AcylCo_DH/oxidase_C"/>
</dbReference>
<dbReference type="PANTHER" id="PTHR43884:SF1">
    <property type="entry name" value="SHORT_BRANCHED CHAIN SPECIFIC ACYL-COA DEHYDROGENASE, MITOCHONDRIAL"/>
    <property type="match status" value="1"/>
</dbReference>
<evidence type="ECO:0000256" key="11">
    <source>
        <dbReference type="ARBA" id="ARBA00049552"/>
    </source>
</evidence>
<comment type="pathway">
    <text evidence="1">Lipid metabolism.</text>
</comment>
<organism evidence="14 15">
    <name type="scientific">Microctonus aethiopoides</name>
    <dbReference type="NCBI Taxonomy" id="144406"/>
    <lineage>
        <taxon>Eukaryota</taxon>
        <taxon>Metazoa</taxon>
        <taxon>Ecdysozoa</taxon>
        <taxon>Arthropoda</taxon>
        <taxon>Hexapoda</taxon>
        <taxon>Insecta</taxon>
        <taxon>Pterygota</taxon>
        <taxon>Neoptera</taxon>
        <taxon>Endopterygota</taxon>
        <taxon>Hymenoptera</taxon>
        <taxon>Apocrita</taxon>
        <taxon>Ichneumonoidea</taxon>
        <taxon>Braconidae</taxon>
        <taxon>Euphorinae</taxon>
        <taxon>Microctonus</taxon>
    </lineage>
</organism>
<dbReference type="Pfam" id="PF00441">
    <property type="entry name" value="Acyl-CoA_dh_1"/>
    <property type="match status" value="1"/>
</dbReference>
<keyword evidence="15" id="KW-1185">Reference proteome</keyword>
<proteinExistence type="predicted"/>
<evidence type="ECO:0000256" key="1">
    <source>
        <dbReference type="ARBA" id="ARBA00005189"/>
    </source>
</evidence>
<evidence type="ECO:0000256" key="3">
    <source>
        <dbReference type="ARBA" id="ARBA00023002"/>
    </source>
</evidence>
<comment type="catalytic activity">
    <reaction evidence="10">
        <text>hexanoyl-CoA + oxidized [electron-transfer flavoprotein] + H(+) = (2E)-hexenoyl-CoA + reduced [electron-transfer flavoprotein]</text>
        <dbReference type="Rhea" id="RHEA:43464"/>
        <dbReference type="Rhea" id="RHEA-COMP:10685"/>
        <dbReference type="Rhea" id="RHEA-COMP:10686"/>
        <dbReference type="ChEBI" id="CHEBI:15378"/>
        <dbReference type="ChEBI" id="CHEBI:57692"/>
        <dbReference type="ChEBI" id="CHEBI:58307"/>
        <dbReference type="ChEBI" id="CHEBI:62077"/>
        <dbReference type="ChEBI" id="CHEBI:62620"/>
    </reaction>
    <physiologicalReaction direction="left-to-right" evidence="10">
        <dbReference type="Rhea" id="RHEA:43465"/>
    </physiologicalReaction>
</comment>
<gene>
    <name evidence="14" type="ORF">PV328_012022</name>
</gene>
<evidence type="ECO:0000256" key="8">
    <source>
        <dbReference type="ARBA" id="ARBA00048592"/>
    </source>
</evidence>
<name>A0AA39EUA5_9HYME</name>
<evidence type="ECO:0000256" key="4">
    <source>
        <dbReference type="ARBA" id="ARBA00039850"/>
    </source>
</evidence>
<dbReference type="InterPro" id="IPR036250">
    <property type="entry name" value="AcylCo_DH-like_C"/>
</dbReference>
<dbReference type="AlphaFoldDB" id="A0AA39EUA5"/>
<comment type="catalytic activity">
    <reaction evidence="7">
        <text>valproyl-CoA + oxidized [electron-transfer flavoprotein] + H(+) = (2E)-2-propylpent-2-enoyl-CoA + reduced [electron-transfer flavoprotein]</text>
        <dbReference type="Rhea" id="RHEA:65344"/>
        <dbReference type="Rhea" id="RHEA-COMP:10685"/>
        <dbReference type="Rhea" id="RHEA-COMP:10686"/>
        <dbReference type="ChEBI" id="CHEBI:15378"/>
        <dbReference type="ChEBI" id="CHEBI:57692"/>
        <dbReference type="ChEBI" id="CHEBI:58307"/>
        <dbReference type="ChEBI" id="CHEBI:156457"/>
        <dbReference type="ChEBI" id="CHEBI:156458"/>
    </reaction>
    <physiologicalReaction direction="left-to-right" evidence="7">
        <dbReference type="Rhea" id="RHEA:65345"/>
    </physiologicalReaction>
</comment>
<feature type="domain" description="Acyl-CoA dehydrogenase/oxidase C-terminal" evidence="13">
    <location>
        <begin position="30"/>
        <end position="99"/>
    </location>
</feature>
<keyword evidence="3" id="KW-0560">Oxidoreductase</keyword>
<evidence type="ECO:0000256" key="2">
    <source>
        <dbReference type="ARBA" id="ARBA00022630"/>
    </source>
</evidence>
<evidence type="ECO:0000256" key="6">
    <source>
        <dbReference type="ARBA" id="ARBA00042821"/>
    </source>
</evidence>
<protein>
    <recommendedName>
        <fullName evidence="4">Short/branched chain specific acyl-CoA dehydrogenase, mitochondrial</fullName>
    </recommendedName>
    <alternativeName>
        <fullName evidence="6">2-methyl branched chain acyl-CoA dehydrogenase</fullName>
    </alternativeName>
    <alternativeName>
        <fullName evidence="5">2-methylbutyryl-coenzyme A dehydrogenase</fullName>
    </alternativeName>
</protein>
<evidence type="ECO:0000256" key="5">
    <source>
        <dbReference type="ARBA" id="ARBA00041537"/>
    </source>
</evidence>
<dbReference type="SUPFAM" id="SSF47203">
    <property type="entry name" value="Acyl-CoA dehydrogenase C-terminal domain-like"/>
    <property type="match status" value="1"/>
</dbReference>
<dbReference type="Proteomes" id="UP001168990">
    <property type="component" value="Unassembled WGS sequence"/>
</dbReference>
<evidence type="ECO:0000256" key="7">
    <source>
        <dbReference type="ARBA" id="ARBA00048307"/>
    </source>
</evidence>
<comment type="catalytic activity">
    <reaction evidence="11">
        <text>(2S)-2-methylbutanoyl-CoA + oxidized [electron-transfer flavoprotein] + H(+) = (2E)-2-methylbut-2-enoyl-CoA + reduced [electron-transfer flavoprotein]</text>
        <dbReference type="Rhea" id="RHEA:48256"/>
        <dbReference type="Rhea" id="RHEA-COMP:10685"/>
        <dbReference type="Rhea" id="RHEA-COMP:10686"/>
        <dbReference type="ChEBI" id="CHEBI:15378"/>
        <dbReference type="ChEBI" id="CHEBI:57337"/>
        <dbReference type="ChEBI" id="CHEBI:57692"/>
        <dbReference type="ChEBI" id="CHEBI:58307"/>
        <dbReference type="ChEBI" id="CHEBI:88166"/>
    </reaction>
    <physiologicalReaction direction="left-to-right" evidence="11">
        <dbReference type="Rhea" id="RHEA:48257"/>
    </physiologicalReaction>
</comment>
<evidence type="ECO:0000313" key="15">
    <source>
        <dbReference type="Proteomes" id="UP001168990"/>
    </source>
</evidence>
<keyword evidence="2" id="KW-0285">Flavoprotein</keyword>
<evidence type="ECO:0000256" key="10">
    <source>
        <dbReference type="ARBA" id="ARBA00049192"/>
    </source>
</evidence>